<dbReference type="PROSITE" id="PS51257">
    <property type="entry name" value="PROKAR_LIPOPROTEIN"/>
    <property type="match status" value="1"/>
</dbReference>
<reference evidence="5" key="1">
    <citation type="journal article" date="2019" name="Int. J. Syst. Evol. Microbiol.">
        <title>The Global Catalogue of Microorganisms (GCM) 10K type strain sequencing project: providing services to taxonomists for standard genome sequencing and annotation.</title>
        <authorList>
            <consortium name="The Broad Institute Genomics Platform"/>
            <consortium name="The Broad Institute Genome Sequencing Center for Infectious Disease"/>
            <person name="Wu L."/>
            <person name="Ma J."/>
        </authorList>
    </citation>
    <scope>NUCLEOTIDE SEQUENCE [LARGE SCALE GENOMIC DNA]</scope>
    <source>
        <strain evidence="5">KCTC 52449</strain>
    </source>
</reference>
<name>A0ABV7JYE9_9ALTE</name>
<gene>
    <name evidence="4" type="ORF">ACFOEW_15110</name>
</gene>
<evidence type="ECO:0000256" key="2">
    <source>
        <dbReference type="SAM" id="SignalP"/>
    </source>
</evidence>
<dbReference type="InterPro" id="IPR011048">
    <property type="entry name" value="Haem_d1_sf"/>
</dbReference>
<feature type="signal peptide" evidence="2">
    <location>
        <begin position="1"/>
        <end position="25"/>
    </location>
</feature>
<dbReference type="EMBL" id="JBHRSX010000034">
    <property type="protein sequence ID" value="MFC3203145.1"/>
    <property type="molecule type" value="Genomic_DNA"/>
</dbReference>
<evidence type="ECO:0000256" key="1">
    <source>
        <dbReference type="SAM" id="MobiDB-lite"/>
    </source>
</evidence>
<feature type="compositionally biased region" description="Basic and acidic residues" evidence="1">
    <location>
        <begin position="485"/>
        <end position="495"/>
    </location>
</feature>
<protein>
    <submittedName>
        <fullName evidence="4">Choice-of-anchor I family protein</fullName>
    </submittedName>
</protein>
<dbReference type="Gene3D" id="2.130.10.10">
    <property type="entry name" value="YVTN repeat-like/Quinoprotein amine dehydrogenase"/>
    <property type="match status" value="1"/>
</dbReference>
<dbReference type="Pfam" id="PF22494">
    <property type="entry name" value="choice_anch_I"/>
    <property type="match status" value="1"/>
</dbReference>
<evidence type="ECO:0000313" key="5">
    <source>
        <dbReference type="Proteomes" id="UP001595477"/>
    </source>
</evidence>
<organism evidence="4 5">
    <name type="scientific">Alteromonas oceani</name>
    <dbReference type="NCBI Taxonomy" id="2071609"/>
    <lineage>
        <taxon>Bacteria</taxon>
        <taxon>Pseudomonadati</taxon>
        <taxon>Pseudomonadota</taxon>
        <taxon>Gammaproteobacteria</taxon>
        <taxon>Alteromonadales</taxon>
        <taxon>Alteromonadaceae</taxon>
        <taxon>Alteromonas/Salinimonas group</taxon>
        <taxon>Alteromonas</taxon>
    </lineage>
</organism>
<keyword evidence="2" id="KW-0732">Signal</keyword>
<dbReference type="Proteomes" id="UP001595477">
    <property type="component" value="Unassembled WGS sequence"/>
</dbReference>
<dbReference type="InterPro" id="IPR052956">
    <property type="entry name" value="Mesenchyme-surface_protein"/>
</dbReference>
<evidence type="ECO:0000313" key="4">
    <source>
        <dbReference type="EMBL" id="MFC3203145.1"/>
    </source>
</evidence>
<evidence type="ECO:0000259" key="3">
    <source>
        <dbReference type="Pfam" id="PF22494"/>
    </source>
</evidence>
<dbReference type="PANTHER" id="PTHR46928">
    <property type="entry name" value="MESENCHYME-SPECIFIC CELL SURFACE GLYCOPROTEIN"/>
    <property type="match status" value="1"/>
</dbReference>
<proteinExistence type="predicted"/>
<keyword evidence="5" id="KW-1185">Reference proteome</keyword>
<dbReference type="InterPro" id="IPR055188">
    <property type="entry name" value="Choice_anch_I"/>
</dbReference>
<feature type="region of interest" description="Disordered" evidence="1">
    <location>
        <begin position="27"/>
        <end position="48"/>
    </location>
</feature>
<dbReference type="PANTHER" id="PTHR46928:SF1">
    <property type="entry name" value="MESENCHYME-SPECIFIC CELL SURFACE GLYCOPROTEIN"/>
    <property type="match status" value="1"/>
</dbReference>
<comment type="caution">
    <text evidence="4">The sequence shown here is derived from an EMBL/GenBank/DDBJ whole genome shotgun (WGS) entry which is preliminary data.</text>
</comment>
<accession>A0ABV7JYE9</accession>
<dbReference type="InterPro" id="IPR015943">
    <property type="entry name" value="WD40/YVTN_repeat-like_dom_sf"/>
</dbReference>
<dbReference type="NCBIfam" id="NF038117">
    <property type="entry name" value="choice_anch_I"/>
    <property type="match status" value="1"/>
</dbReference>
<feature type="region of interest" description="Disordered" evidence="1">
    <location>
        <begin position="475"/>
        <end position="499"/>
    </location>
</feature>
<feature type="domain" description="Choice-of-anchor I" evidence="3">
    <location>
        <begin position="64"/>
        <end position="590"/>
    </location>
</feature>
<sequence>MKASMFKTSLLALAVVGLLTGCSLDGDDGADGSQGPQGEAGPVGADGQDATRGIELAVIGRASLEAEGAAEIVQYDVASGMVYVTNSDSNTVALVDISDLSDAPLDSPITDLNLTVGSEVTLPTEVDGVALDGLTSIALSGDLLAVAVPADAKADNGFVLFYTGVSASAPTLLKAVEVGNLPDMVTFTPDGSKVLVANEGEPGGDYTVDPEGSVAVIDVTDGVPADEATLLDFTDFNGQKAELMAMGMHFPNPAGRTINGVTITTSVAQDLEPEYITASNEMAYVTLQENNGVAVIDLNTMTMDIVGLGFKNWAGLNIDVQEDGEVSFGQYEGLYGVYMPDTIAMFSWKGADFLLTANEGDAREYFISEDMSETDCTAAGGQDWDDRECLAYTEEVKIKALDAEPGSALEMLQMNGEADDLRVTNALGDADGNGLYDAAYSYGARSFTIWDQNGLVVFDSGDDFERITASLYGSAFNNGDDENEGDSRSENKGPEPEALTVGQVGERTYAFIGLERMGGIFVYDITNPYDASFVEYINNRDVTEGLVVGDAIGDLAPESLLFVAADESPTGAPALIVGNEVSGTVAVYSITQK</sequence>
<dbReference type="SUPFAM" id="SSF51004">
    <property type="entry name" value="C-terminal (heme d1) domain of cytochrome cd1-nitrite reductase"/>
    <property type="match status" value="1"/>
</dbReference>
<dbReference type="RefSeq" id="WP_123324961.1">
    <property type="nucleotide sequence ID" value="NZ_JBHRSX010000034.1"/>
</dbReference>
<feature type="chain" id="PRO_5046359050" evidence="2">
    <location>
        <begin position="26"/>
        <end position="593"/>
    </location>
</feature>